<gene>
    <name evidence="2" type="ORF">M595_0950</name>
</gene>
<evidence type="ECO:0000313" key="2">
    <source>
        <dbReference type="EMBL" id="ERT09026.1"/>
    </source>
</evidence>
<dbReference type="AlphaFoldDB" id="U7QRI5"/>
<proteinExistence type="predicted"/>
<accession>U7QRI5</accession>
<dbReference type="RefSeq" id="WP_023064857.1">
    <property type="nucleotide sequence ID" value="NZ_AUZM01000006.1"/>
</dbReference>
<keyword evidence="3" id="KW-1185">Reference proteome</keyword>
<reference evidence="2 3" key="1">
    <citation type="journal article" date="2013" name="Front. Microbiol.">
        <title>Comparative genomic analyses of the cyanobacterium, Lyngbya aestuarii BL J, a powerful hydrogen producer.</title>
        <authorList>
            <person name="Kothari A."/>
            <person name="Vaughn M."/>
            <person name="Garcia-Pichel F."/>
        </authorList>
    </citation>
    <scope>NUCLEOTIDE SEQUENCE [LARGE SCALE GENOMIC DNA]</scope>
    <source>
        <strain evidence="2 3">BL J</strain>
    </source>
</reference>
<evidence type="ECO:0000256" key="1">
    <source>
        <dbReference type="SAM" id="MobiDB-lite"/>
    </source>
</evidence>
<protein>
    <recommendedName>
        <fullName evidence="4">DUF928 domain-containing protein</fullName>
    </recommendedName>
</protein>
<evidence type="ECO:0008006" key="4">
    <source>
        <dbReference type="Google" id="ProtNLM"/>
    </source>
</evidence>
<dbReference type="OrthoDB" id="468489at2"/>
<dbReference type="Proteomes" id="UP000017127">
    <property type="component" value="Unassembled WGS sequence"/>
</dbReference>
<dbReference type="EMBL" id="AUZM01000006">
    <property type="protein sequence ID" value="ERT09026.1"/>
    <property type="molecule type" value="Genomic_DNA"/>
</dbReference>
<feature type="region of interest" description="Disordered" evidence="1">
    <location>
        <begin position="66"/>
        <end position="88"/>
    </location>
</feature>
<organism evidence="2 3">
    <name type="scientific">Lyngbya aestuarii BL J</name>
    <dbReference type="NCBI Taxonomy" id="1348334"/>
    <lineage>
        <taxon>Bacteria</taxon>
        <taxon>Bacillati</taxon>
        <taxon>Cyanobacteriota</taxon>
        <taxon>Cyanophyceae</taxon>
        <taxon>Oscillatoriophycideae</taxon>
        <taxon>Oscillatoriales</taxon>
        <taxon>Microcoleaceae</taxon>
        <taxon>Lyngbya</taxon>
    </lineage>
</organism>
<evidence type="ECO:0000313" key="3">
    <source>
        <dbReference type="Proteomes" id="UP000017127"/>
    </source>
</evidence>
<comment type="caution">
    <text evidence="2">The sequence shown here is derived from an EMBL/GenBank/DDBJ whole genome shotgun (WGS) entry which is preliminary data.</text>
</comment>
<name>U7QRI5_9CYAN</name>
<sequence length="249" mass="28116">MVKYYGMLSTVVLTVFLSGEVLIPMTATVSPVQALGKERLFLSQNNLPPQSSDGGSRYADTSWRESFFNNQPPQSGDGGSRGGPLCPLTPLDEATGIEVWNDRPTFVWQGQLMRVELYDQNEDESIWSQDLAEDDQQVQYTGDPLKPGQTYNLMLYETVSDNFPFPATQVTFTVMDGEKRQQVSQALEQLNRELKQQNASEEIIALVRFNYLAENQLWSDALAEAFSVENPTKELQELREKAIPQKFCN</sequence>